<dbReference type="AlphaFoldDB" id="A0AAV9EG67"/>
<dbReference type="Proteomes" id="UP001180020">
    <property type="component" value="Unassembled WGS sequence"/>
</dbReference>
<organism evidence="1 2">
    <name type="scientific">Acorus calamus</name>
    <name type="common">Sweet flag</name>
    <dbReference type="NCBI Taxonomy" id="4465"/>
    <lineage>
        <taxon>Eukaryota</taxon>
        <taxon>Viridiplantae</taxon>
        <taxon>Streptophyta</taxon>
        <taxon>Embryophyta</taxon>
        <taxon>Tracheophyta</taxon>
        <taxon>Spermatophyta</taxon>
        <taxon>Magnoliopsida</taxon>
        <taxon>Liliopsida</taxon>
        <taxon>Acoraceae</taxon>
        <taxon>Acorus</taxon>
    </lineage>
</organism>
<evidence type="ECO:0000313" key="1">
    <source>
        <dbReference type="EMBL" id="KAK1312192.1"/>
    </source>
</evidence>
<accession>A0AAV9EG67</accession>
<gene>
    <name evidence="1" type="ORF">QJS10_CPA07g01268</name>
</gene>
<sequence>MAEPWNVWRIKRGSGMKDMTENSRWEEPLPPILPSKGRASFEMSSGTVFHCITSETEKWVETSPTPLSFNLLSFMTPGECMDSVTV</sequence>
<keyword evidence="2" id="KW-1185">Reference proteome</keyword>
<reference evidence="1" key="2">
    <citation type="submission" date="2023-06" db="EMBL/GenBank/DDBJ databases">
        <authorList>
            <person name="Ma L."/>
            <person name="Liu K.-W."/>
            <person name="Li Z."/>
            <person name="Hsiao Y.-Y."/>
            <person name="Qi Y."/>
            <person name="Fu T."/>
            <person name="Tang G."/>
            <person name="Zhang D."/>
            <person name="Sun W.-H."/>
            <person name="Liu D.-K."/>
            <person name="Li Y."/>
            <person name="Chen G.-Z."/>
            <person name="Liu X.-D."/>
            <person name="Liao X.-Y."/>
            <person name="Jiang Y.-T."/>
            <person name="Yu X."/>
            <person name="Hao Y."/>
            <person name="Huang J."/>
            <person name="Zhao X.-W."/>
            <person name="Ke S."/>
            <person name="Chen Y.-Y."/>
            <person name="Wu W.-L."/>
            <person name="Hsu J.-L."/>
            <person name="Lin Y.-F."/>
            <person name="Huang M.-D."/>
            <person name="Li C.-Y."/>
            <person name="Huang L."/>
            <person name="Wang Z.-W."/>
            <person name="Zhao X."/>
            <person name="Zhong W.-Y."/>
            <person name="Peng D.-H."/>
            <person name="Ahmad S."/>
            <person name="Lan S."/>
            <person name="Zhang J.-S."/>
            <person name="Tsai W.-C."/>
            <person name="Van De Peer Y."/>
            <person name="Liu Z.-J."/>
        </authorList>
    </citation>
    <scope>NUCLEOTIDE SEQUENCE</scope>
    <source>
        <strain evidence="1">CP</strain>
        <tissue evidence="1">Leaves</tissue>
    </source>
</reference>
<dbReference type="EMBL" id="JAUJYO010000007">
    <property type="protein sequence ID" value="KAK1312192.1"/>
    <property type="molecule type" value="Genomic_DNA"/>
</dbReference>
<reference evidence="1" key="1">
    <citation type="journal article" date="2023" name="Nat. Commun.">
        <title>Diploid and tetraploid genomes of Acorus and the evolution of monocots.</title>
        <authorList>
            <person name="Ma L."/>
            <person name="Liu K.W."/>
            <person name="Li Z."/>
            <person name="Hsiao Y.Y."/>
            <person name="Qi Y."/>
            <person name="Fu T."/>
            <person name="Tang G.D."/>
            <person name="Zhang D."/>
            <person name="Sun W.H."/>
            <person name="Liu D.K."/>
            <person name="Li Y."/>
            <person name="Chen G.Z."/>
            <person name="Liu X.D."/>
            <person name="Liao X.Y."/>
            <person name="Jiang Y.T."/>
            <person name="Yu X."/>
            <person name="Hao Y."/>
            <person name="Huang J."/>
            <person name="Zhao X.W."/>
            <person name="Ke S."/>
            <person name="Chen Y.Y."/>
            <person name="Wu W.L."/>
            <person name="Hsu J.L."/>
            <person name="Lin Y.F."/>
            <person name="Huang M.D."/>
            <person name="Li C.Y."/>
            <person name="Huang L."/>
            <person name="Wang Z.W."/>
            <person name="Zhao X."/>
            <person name="Zhong W.Y."/>
            <person name="Peng D.H."/>
            <person name="Ahmad S."/>
            <person name="Lan S."/>
            <person name="Zhang J.S."/>
            <person name="Tsai W.C."/>
            <person name="Van de Peer Y."/>
            <person name="Liu Z.J."/>
        </authorList>
    </citation>
    <scope>NUCLEOTIDE SEQUENCE</scope>
    <source>
        <strain evidence="1">CP</strain>
    </source>
</reference>
<evidence type="ECO:0000313" key="2">
    <source>
        <dbReference type="Proteomes" id="UP001180020"/>
    </source>
</evidence>
<comment type="caution">
    <text evidence="1">The sequence shown here is derived from an EMBL/GenBank/DDBJ whole genome shotgun (WGS) entry which is preliminary data.</text>
</comment>
<name>A0AAV9EG67_ACOCL</name>
<proteinExistence type="predicted"/>
<protein>
    <submittedName>
        <fullName evidence="1">Uncharacterized protein</fullName>
    </submittedName>
</protein>